<dbReference type="KEGG" id="bpb:bpr_I2521"/>
<keyword evidence="3" id="KW-1185">Reference proteome</keyword>
<evidence type="ECO:0000256" key="1">
    <source>
        <dbReference type="SAM" id="Phobius"/>
    </source>
</evidence>
<accession>E0RX43</accession>
<feature type="transmembrane region" description="Helical" evidence="1">
    <location>
        <begin position="12"/>
        <end position="30"/>
    </location>
</feature>
<dbReference type="RefSeq" id="WP_013281907.1">
    <property type="nucleotide sequence ID" value="NC_014387.1"/>
</dbReference>
<feature type="transmembrane region" description="Helical" evidence="1">
    <location>
        <begin position="65"/>
        <end position="82"/>
    </location>
</feature>
<feature type="transmembrane region" description="Helical" evidence="1">
    <location>
        <begin position="313"/>
        <end position="334"/>
    </location>
</feature>
<protein>
    <submittedName>
        <fullName evidence="2">Polysaccharide biosynthesis protein</fullName>
    </submittedName>
</protein>
<dbReference type="EMBL" id="CP001810">
    <property type="protein sequence ID" value="ADL35254.1"/>
    <property type="molecule type" value="Genomic_DNA"/>
</dbReference>
<evidence type="ECO:0000313" key="3">
    <source>
        <dbReference type="Proteomes" id="UP000001299"/>
    </source>
</evidence>
<dbReference type="Proteomes" id="UP000001299">
    <property type="component" value="Chromosome 1"/>
</dbReference>
<feature type="transmembrane region" description="Helical" evidence="1">
    <location>
        <begin position="226"/>
        <end position="248"/>
    </location>
</feature>
<evidence type="ECO:0000313" key="2">
    <source>
        <dbReference type="EMBL" id="ADL35254.1"/>
    </source>
</evidence>
<sequence>MDYLTVEGRKRISNRLFYLALVIELVLMIVEKSELYFSFESYVFRLTFMLTLLAVFINHHEKKEWVIIACILLFTFICYKITGRNELLRYATFVMAARDINLGKTMKFVFYTCLSGFSLIAILSILGIVGRVYVIQDYGRGNVNELRYVLGFGHPNALWGCVYALILMWLWIYGSKAKLWMYAVLLAIICGMYQLTTSRTAFLIGIATFILALIVRYVPLISGKKIFYILTGIVTPFMCVAFSTWGAIVSPVPRYEFHYPHYKQIEAIDELLNNRIHDLYRGNEKHAGSIGTWKLFSDRMSEEYFDMGWVRLIYWYGIIPAALICILLIVFIYVCYKRRDLWSVLLLLSMSIYTVIEATFVSVYIGRNLMLPIMGVYLCSFSERMINKNVSKD</sequence>
<feature type="transmembrane region" description="Helical" evidence="1">
    <location>
        <begin position="154"/>
        <end position="172"/>
    </location>
</feature>
<dbReference type="STRING" id="515622.bpr_I2521"/>
<feature type="transmembrane region" description="Helical" evidence="1">
    <location>
        <begin position="201"/>
        <end position="219"/>
    </location>
</feature>
<dbReference type="HOGENOM" id="CLU_690356_0_0_9"/>
<gene>
    <name evidence="2" type="ordered locus">bpr_I2521</name>
</gene>
<name>E0RX43_BUTPB</name>
<keyword evidence="1" id="KW-0472">Membrane</keyword>
<feature type="transmembrane region" description="Helical" evidence="1">
    <location>
        <begin position="179"/>
        <end position="195"/>
    </location>
</feature>
<keyword evidence="1" id="KW-0812">Transmembrane</keyword>
<proteinExistence type="predicted"/>
<organism evidence="2 3">
    <name type="scientific">Butyrivibrio proteoclasticus (strain ATCC 51982 / DSM 14932 / B316)</name>
    <name type="common">Clostridium proteoclasticum</name>
    <dbReference type="NCBI Taxonomy" id="515622"/>
    <lineage>
        <taxon>Bacteria</taxon>
        <taxon>Bacillati</taxon>
        <taxon>Bacillota</taxon>
        <taxon>Clostridia</taxon>
        <taxon>Lachnospirales</taxon>
        <taxon>Lachnospiraceae</taxon>
        <taxon>Butyrivibrio</taxon>
    </lineage>
</organism>
<keyword evidence="1" id="KW-1133">Transmembrane helix</keyword>
<feature type="transmembrane region" description="Helical" evidence="1">
    <location>
        <begin position="108"/>
        <end position="134"/>
    </location>
</feature>
<dbReference type="eggNOG" id="ENOG5033RVB">
    <property type="taxonomic scope" value="Bacteria"/>
</dbReference>
<dbReference type="AlphaFoldDB" id="E0RX43"/>
<reference evidence="2 3" key="1">
    <citation type="journal article" date="2010" name="PLoS ONE">
        <title>The glycobiome of the rumen bacterium Butyrivibrio proteoclasticus B316(T) highlights adaptation to a polysaccharide-rich environment.</title>
        <authorList>
            <person name="Kelly W.J."/>
            <person name="Leahy S.C."/>
            <person name="Altermann E."/>
            <person name="Yeoman C.J."/>
            <person name="Dunne J.C."/>
            <person name="Kong Z."/>
            <person name="Pacheco D.M."/>
            <person name="Li D."/>
            <person name="Noel S.J."/>
            <person name="Moon C.D."/>
            <person name="Cookson A.L."/>
            <person name="Attwood G.T."/>
        </authorList>
    </citation>
    <scope>NUCLEOTIDE SEQUENCE [LARGE SCALE GENOMIC DNA]</scope>
    <source>
        <strain evidence="3">ATCC 51982 / DSM 14932 / B316</strain>
    </source>
</reference>
<feature type="transmembrane region" description="Helical" evidence="1">
    <location>
        <begin position="341"/>
        <end position="365"/>
    </location>
</feature>